<dbReference type="InterPro" id="IPR040506">
    <property type="entry name" value="RACo_linker"/>
</dbReference>
<dbReference type="Gene3D" id="3.10.20.30">
    <property type="match status" value="1"/>
</dbReference>
<dbReference type="Proteomes" id="UP001524944">
    <property type="component" value="Unassembled WGS sequence"/>
</dbReference>
<dbReference type="InterPro" id="IPR036010">
    <property type="entry name" value="2Fe-2S_ferredoxin-like_sf"/>
</dbReference>
<dbReference type="RefSeq" id="WP_257914178.1">
    <property type="nucleotide sequence ID" value="NZ_JANPWE010000016.1"/>
</dbReference>
<feature type="domain" description="2Fe-2S ferredoxin-type" evidence="1">
    <location>
        <begin position="4"/>
        <end position="96"/>
    </location>
</feature>
<keyword evidence="3" id="KW-1185">Reference proteome</keyword>
<proteinExistence type="predicted"/>
<dbReference type="Pfam" id="PF17650">
    <property type="entry name" value="RACo_linker"/>
    <property type="match status" value="1"/>
</dbReference>
<comment type="caution">
    <text evidence="2">The sequence shown here is derived from an EMBL/GenBank/DDBJ whole genome shotgun (WGS) entry which is preliminary data.</text>
</comment>
<organism evidence="2 3">
    <name type="scientific">Dehalobacterium formicoaceticum</name>
    <dbReference type="NCBI Taxonomy" id="51515"/>
    <lineage>
        <taxon>Bacteria</taxon>
        <taxon>Bacillati</taxon>
        <taxon>Bacillota</taxon>
        <taxon>Clostridia</taxon>
        <taxon>Eubacteriales</taxon>
        <taxon>Peptococcaceae</taxon>
        <taxon>Dehalobacterium</taxon>
    </lineage>
</organism>
<dbReference type="InterPro" id="IPR042259">
    <property type="entry name" value="Raco-like_middle_sf"/>
</dbReference>
<evidence type="ECO:0000313" key="2">
    <source>
        <dbReference type="EMBL" id="MCR6547012.1"/>
    </source>
</evidence>
<dbReference type="CDD" id="cd00207">
    <property type="entry name" value="fer2"/>
    <property type="match status" value="1"/>
</dbReference>
<dbReference type="SUPFAM" id="SSF53067">
    <property type="entry name" value="Actin-like ATPase domain"/>
    <property type="match status" value="1"/>
</dbReference>
<dbReference type="Pfam" id="PF14574">
    <property type="entry name" value="RACo_C_ter"/>
    <property type="match status" value="1"/>
</dbReference>
<dbReference type="InterPro" id="IPR052911">
    <property type="entry name" value="Corrinoid_activation_enz"/>
</dbReference>
<dbReference type="PROSITE" id="PS51085">
    <property type="entry name" value="2FE2S_FER_2"/>
    <property type="match status" value="1"/>
</dbReference>
<dbReference type="Pfam" id="PF00111">
    <property type="entry name" value="Fer2"/>
    <property type="match status" value="1"/>
</dbReference>
<evidence type="ECO:0000259" key="1">
    <source>
        <dbReference type="PROSITE" id="PS51085"/>
    </source>
</evidence>
<dbReference type="InterPro" id="IPR027980">
    <property type="entry name" value="RACo_C"/>
</dbReference>
<dbReference type="InterPro" id="IPR043129">
    <property type="entry name" value="ATPase_NBD"/>
</dbReference>
<dbReference type="SUPFAM" id="SSF54292">
    <property type="entry name" value="2Fe-2S ferredoxin-like"/>
    <property type="match status" value="1"/>
</dbReference>
<dbReference type="PANTHER" id="PTHR42895">
    <property type="entry name" value="IRON-SULFUR CLUSTER-BINDING PROTEIN-RELATED"/>
    <property type="match status" value="1"/>
</dbReference>
<dbReference type="InterPro" id="IPR012675">
    <property type="entry name" value="Beta-grasp_dom_sf"/>
</dbReference>
<reference evidence="2 3" key="1">
    <citation type="submission" date="2022-08" db="EMBL/GenBank/DDBJ databases">
        <title>Proteogenomics of the novel Dehalobacterium formicoaceticum strain EZ94 highlights a key role of methyltransferases during anaerobic dichloromethane degradation.</title>
        <authorList>
            <person name="Wasmund K."/>
        </authorList>
    </citation>
    <scope>NUCLEOTIDE SEQUENCE [LARGE SCALE GENOMIC DNA]</scope>
    <source>
        <strain evidence="2 3">EZ94</strain>
    </source>
</reference>
<dbReference type="Gene3D" id="3.30.420.480">
    <property type="entry name" value="Domain of unknown function (DUF4445)"/>
    <property type="match status" value="1"/>
</dbReference>
<evidence type="ECO:0000313" key="3">
    <source>
        <dbReference type="Proteomes" id="UP001524944"/>
    </source>
</evidence>
<dbReference type="EMBL" id="JANPWE010000016">
    <property type="protein sequence ID" value="MCR6547012.1"/>
    <property type="molecule type" value="Genomic_DNA"/>
</dbReference>
<gene>
    <name evidence="2" type="ORF">NVS47_16100</name>
</gene>
<dbReference type="PANTHER" id="PTHR42895:SF2">
    <property type="entry name" value="IRON-SULFUR CLUSTER PROTEIN"/>
    <property type="match status" value="1"/>
</dbReference>
<dbReference type="InterPro" id="IPR001041">
    <property type="entry name" value="2Fe-2S_ferredoxin-type"/>
</dbReference>
<protein>
    <submittedName>
        <fullName evidence="2">ASKHA domain-containing protein</fullName>
    </submittedName>
</protein>
<name>A0ABT1Y7Z6_9FIRM</name>
<dbReference type="Gene3D" id="3.10.20.880">
    <property type="match status" value="1"/>
</dbReference>
<sequence>MSDRKIVFYPEEKMILTGEKKTILEASQKAGIAIEATCGGKGTCGKCRVRIQHGAREPLTNVEEKFLSSSDVEKGIALACQCRGYGNLEVFVPEKGNELSRKLSLESKKVLLDTDLRKEYLELQTPHVHDFRSDANRLIDGLKGKQINPLRLDVLSTIPFILRENDFKVTAVLAGNELLVVEAGDTRNKIYGVALDIGTTTVAGYLLDLCQGLVIGAASRTNKQNSYGADVISRIQFSNEQDNGLKCLQEDVLSVINEIINELTQQNGIDIGSIYQVLVVGNTVMSHLFLGLSPAALGKSPFIPAFSSMTVIPAYALGLEINHRAQVIVLPNIAGYVGSDTVAALLAVKIDKYTGSAMMIDLGTNGEIALACEGRLYTCSTAAGPAFEGAHIYHGMRAVEGAIEKVCIDKTVIIHVIGDVVPCGICGSGLIDAVSELVKAGIINNNGRMLSRKELEGKIPEELRCRLRPNGSGQDFVLHYGSTDENDIVLTQLDVRELQMAKAAVRAGAEILLKEAGIQAKDLSRVMLAGAFGSFVRKESILSIGLLPRVDEQIIYSVGNAAGEGAIIALTSENERYHAQHLAMKSNHVELSLRPDFHRAFRDACAFM</sequence>
<dbReference type="InterPro" id="IPR041414">
    <property type="entry name" value="Raco-like_middle"/>
</dbReference>
<dbReference type="Pfam" id="PF17651">
    <property type="entry name" value="Raco_middle"/>
    <property type="match status" value="1"/>
</dbReference>
<accession>A0ABT1Y7Z6</accession>